<dbReference type="PANTHER" id="PTHR24412:SF419">
    <property type="entry name" value="KELCH-LIKE PROTEIN 20"/>
    <property type="match status" value="1"/>
</dbReference>
<evidence type="ECO:0000256" key="3">
    <source>
        <dbReference type="ARBA" id="ARBA00023203"/>
    </source>
</evidence>
<dbReference type="InterPro" id="IPR006652">
    <property type="entry name" value="Kelch_1"/>
</dbReference>
<organism evidence="5">
    <name type="scientific">Photinus pyralis</name>
    <name type="common">Common eastern firefly</name>
    <name type="synonym">Lampyris pyralis</name>
    <dbReference type="NCBI Taxonomy" id="7054"/>
    <lineage>
        <taxon>Eukaryota</taxon>
        <taxon>Metazoa</taxon>
        <taxon>Ecdysozoa</taxon>
        <taxon>Arthropoda</taxon>
        <taxon>Hexapoda</taxon>
        <taxon>Insecta</taxon>
        <taxon>Pterygota</taxon>
        <taxon>Neoptera</taxon>
        <taxon>Endopterygota</taxon>
        <taxon>Coleoptera</taxon>
        <taxon>Polyphaga</taxon>
        <taxon>Elateriformia</taxon>
        <taxon>Elateroidea</taxon>
        <taxon>Lampyridae</taxon>
        <taxon>Lampyrinae</taxon>
        <taxon>Photinus</taxon>
    </lineage>
</organism>
<gene>
    <name evidence="6" type="ORF">PPYR_05026</name>
</gene>
<keyword evidence="2" id="KW-0677">Repeat</keyword>
<dbReference type="InterPro" id="IPR000210">
    <property type="entry name" value="BTB/POZ_dom"/>
</dbReference>
<dbReference type="Pfam" id="PF07707">
    <property type="entry name" value="BACK"/>
    <property type="match status" value="1"/>
</dbReference>
<name>A0A1Y1NFV4_PHOPY</name>
<evidence type="ECO:0000313" key="6">
    <source>
        <dbReference type="EMBL" id="KAB0802840.1"/>
    </source>
</evidence>
<reference evidence="6" key="3">
    <citation type="submission" date="2019-08" db="EMBL/GenBank/DDBJ databases">
        <authorList>
            <consortium name="Photinus pyralis genome working group"/>
            <person name="Fallon T.R."/>
            <person name="Sander Lower S.E."/>
            <person name="Weng J.-K."/>
        </authorList>
    </citation>
    <scope>NUCLEOTIDE SEQUENCE</scope>
    <source>
        <strain evidence="6">1611_PpyrPB1</strain>
        <tissue evidence="6">Whole body</tissue>
    </source>
</reference>
<dbReference type="InterPro" id="IPR011333">
    <property type="entry name" value="SKP1/BTB/POZ_sf"/>
</dbReference>
<dbReference type="EMBL" id="VVIM01000002">
    <property type="protein sequence ID" value="KAB0802840.1"/>
    <property type="molecule type" value="Genomic_DNA"/>
</dbReference>
<dbReference type="EMBL" id="GEZM01003428">
    <property type="protein sequence ID" value="JAV96814.1"/>
    <property type="molecule type" value="Transcribed_RNA"/>
</dbReference>
<dbReference type="InParanoid" id="A0A1Y1NFV4"/>
<dbReference type="OrthoDB" id="10027872at2759"/>
<keyword evidence="3" id="KW-0009">Actin-binding</keyword>
<dbReference type="InterPro" id="IPR011705">
    <property type="entry name" value="BACK"/>
</dbReference>
<dbReference type="AlphaFoldDB" id="A0A1Y1NFV4"/>
<reference evidence="5" key="1">
    <citation type="journal article" date="2016" name="Sci. Rep.">
        <title>Molecular characterization of firefly nuptial gifts: a multi-omics approach sheds light on postcopulatory sexual selection.</title>
        <authorList>
            <person name="Al-Wathiqui N."/>
            <person name="Fallon T.R."/>
            <person name="South A."/>
            <person name="Weng J.K."/>
            <person name="Lewis S.M."/>
        </authorList>
    </citation>
    <scope>NUCLEOTIDE SEQUENCE</scope>
</reference>
<dbReference type="Gene3D" id="1.25.40.420">
    <property type="match status" value="1"/>
</dbReference>
<dbReference type="PROSITE" id="PS50097">
    <property type="entry name" value="BTB"/>
    <property type="match status" value="1"/>
</dbReference>
<dbReference type="Gene3D" id="2.120.10.80">
    <property type="entry name" value="Kelch-type beta propeller"/>
    <property type="match status" value="1"/>
</dbReference>
<evidence type="ECO:0000259" key="4">
    <source>
        <dbReference type="PROSITE" id="PS50097"/>
    </source>
</evidence>
<evidence type="ECO:0000313" key="7">
    <source>
        <dbReference type="Proteomes" id="UP000327044"/>
    </source>
</evidence>
<keyword evidence="1" id="KW-0880">Kelch repeat</keyword>
<dbReference type="Gene3D" id="3.30.710.10">
    <property type="entry name" value="Potassium Channel Kv1.1, Chain A"/>
    <property type="match status" value="1"/>
</dbReference>
<dbReference type="SMART" id="SM00225">
    <property type="entry name" value="BTB"/>
    <property type="match status" value="1"/>
</dbReference>
<feature type="domain" description="BTB" evidence="4">
    <location>
        <begin position="9"/>
        <end position="76"/>
    </location>
</feature>
<dbReference type="InterPro" id="IPR015915">
    <property type="entry name" value="Kelch-typ_b-propeller"/>
</dbReference>
<evidence type="ECO:0000256" key="1">
    <source>
        <dbReference type="ARBA" id="ARBA00022441"/>
    </source>
</evidence>
<dbReference type="Pfam" id="PF00651">
    <property type="entry name" value="BTB"/>
    <property type="match status" value="1"/>
</dbReference>
<accession>A0A1Y1NFV4</accession>
<dbReference type="Pfam" id="PF01344">
    <property type="entry name" value="Kelch_1"/>
    <property type="match status" value="1"/>
</dbReference>
<dbReference type="SUPFAM" id="SSF54695">
    <property type="entry name" value="POZ domain"/>
    <property type="match status" value="1"/>
</dbReference>
<reference evidence="6 7" key="2">
    <citation type="journal article" date="2018" name="Elife">
        <title>Firefly genomes illuminate parallel origins of bioluminescence in beetles.</title>
        <authorList>
            <person name="Fallon T.R."/>
            <person name="Lower S.E."/>
            <person name="Chang C.H."/>
            <person name="Bessho-Uehara M."/>
            <person name="Martin G.J."/>
            <person name="Bewick A.J."/>
            <person name="Behringer M."/>
            <person name="Debat H.J."/>
            <person name="Wong I."/>
            <person name="Day J.C."/>
            <person name="Suvorov A."/>
            <person name="Silva C.J."/>
            <person name="Stanger-Hall K.F."/>
            <person name="Hall D.W."/>
            <person name="Schmitz R.J."/>
            <person name="Nelson D.R."/>
            <person name="Lewis S.M."/>
            <person name="Shigenobu S."/>
            <person name="Bybee S.M."/>
            <person name="Larracuente A.M."/>
            <person name="Oba Y."/>
            <person name="Weng J.K."/>
        </authorList>
    </citation>
    <scope>NUCLEOTIDE SEQUENCE [LARGE SCALE GENOMIC DNA]</scope>
    <source>
        <strain evidence="6">1611_PpyrPB1</strain>
        <tissue evidence="6">Whole body</tissue>
    </source>
</reference>
<protein>
    <recommendedName>
        <fullName evidence="4">BTB domain-containing protein</fullName>
    </recommendedName>
</protein>
<proteinExistence type="predicted"/>
<evidence type="ECO:0000256" key="2">
    <source>
        <dbReference type="ARBA" id="ARBA00022737"/>
    </source>
</evidence>
<sequence>MSEENISDDEIILVIEDVSIKCSKKDLIENSDYFKAMFEGNFVESKKNIVRLQGIDLKAMNIILSLLWDRTFLINEEDILSVLQVSCMLQFIEIKMMCVAKLTELLLPRNCLKIWMVAEQLDLKPLYLKAKSMSLIEFDVIKDFDCIADLPLKPLCSYLGNVNLQCKQEMDVFRTLMKWWYDNSSKYSKTEHSDIFLRFFYCLDFKNLKQSDIQEIMTYPDIASEEPIVKIAQCVLDLRHDFRNNYDEDIRNTAQLLNNAKSRSFKEYPCILVNTCPEEQKCKKLKGTVVYEDKFMRKTAYNNIETSDMAAAIIYYDNATKNFVKLLEIDKAKCRNLEGFKIVGYKEFIFLLGGEYFLGKGNWNKNVWAYDIIRESWERKTVLPFERRHFECCVCGDYIYIISGTGRYRVISDNMFWYNYKEDKWSNEIALPYLDRPVICCNLNNELFLFFPHYRYGYVFDQQKTLWYKVHISVSDDCAANFSPRSTVFSYKNRLCIRDNECIAELKLHQLNLEMVSYKRLPIQMGQLESVICEDVVYTLFKQTLPDSNISMERYCMKTQKRHFVFANEVEGSLLQLQGEVYTYRMSTPIFTFQHYNLIEKDEFVN</sequence>
<evidence type="ECO:0000313" key="5">
    <source>
        <dbReference type="EMBL" id="JAV96814.1"/>
    </source>
</evidence>
<dbReference type="SUPFAM" id="SSF117281">
    <property type="entry name" value="Kelch motif"/>
    <property type="match status" value="1"/>
</dbReference>
<dbReference type="PANTHER" id="PTHR24412">
    <property type="entry name" value="KELCH PROTEIN"/>
    <property type="match status" value="1"/>
</dbReference>
<dbReference type="GO" id="GO:0003779">
    <property type="term" value="F:actin binding"/>
    <property type="evidence" value="ECO:0007669"/>
    <property type="project" value="UniProtKB-KW"/>
</dbReference>
<keyword evidence="7" id="KW-1185">Reference proteome</keyword>
<dbReference type="SMART" id="SM00875">
    <property type="entry name" value="BACK"/>
    <property type="match status" value="1"/>
</dbReference>
<dbReference type="Proteomes" id="UP000327044">
    <property type="component" value="Unassembled WGS sequence"/>
</dbReference>